<dbReference type="Proteomes" id="UP001243717">
    <property type="component" value="Unassembled WGS sequence"/>
</dbReference>
<name>A0ABU1AFZ4_9BACT</name>
<comment type="caution">
    <text evidence="1">The sequence shown here is derived from an EMBL/GenBank/DDBJ whole genome shotgun (WGS) entry which is preliminary data.</text>
</comment>
<accession>A0ABU1AFZ4</accession>
<evidence type="ECO:0000313" key="1">
    <source>
        <dbReference type="EMBL" id="MDQ8193068.1"/>
    </source>
</evidence>
<evidence type="ECO:0000313" key="2">
    <source>
        <dbReference type="Proteomes" id="UP001243717"/>
    </source>
</evidence>
<dbReference type="RefSeq" id="WP_308983577.1">
    <property type="nucleotide sequence ID" value="NZ_JARXIC010000002.1"/>
</dbReference>
<organism evidence="1 2">
    <name type="scientific">Thalassobacterium sedimentorum</name>
    <dbReference type="NCBI Taxonomy" id="3041258"/>
    <lineage>
        <taxon>Bacteria</taxon>
        <taxon>Pseudomonadati</taxon>
        <taxon>Verrucomicrobiota</taxon>
        <taxon>Opitutia</taxon>
        <taxon>Puniceicoccales</taxon>
        <taxon>Coraliomargaritaceae</taxon>
        <taxon>Thalassobacterium</taxon>
    </lineage>
</organism>
<gene>
    <name evidence="1" type="ORF">QEH59_01430</name>
</gene>
<keyword evidence="2" id="KW-1185">Reference proteome</keyword>
<reference evidence="1 2" key="1">
    <citation type="submission" date="2023-04" db="EMBL/GenBank/DDBJ databases">
        <title>A novel bacteria isolated from coastal sediment.</title>
        <authorList>
            <person name="Liu X.-J."/>
            <person name="Du Z.-J."/>
        </authorList>
    </citation>
    <scope>NUCLEOTIDE SEQUENCE [LARGE SCALE GENOMIC DNA]</scope>
    <source>
        <strain evidence="1 2">SDUM461004</strain>
    </source>
</reference>
<dbReference type="EMBL" id="JARXIC010000002">
    <property type="protein sequence ID" value="MDQ8193068.1"/>
    <property type="molecule type" value="Genomic_DNA"/>
</dbReference>
<protein>
    <submittedName>
        <fullName evidence="1">Uncharacterized protein</fullName>
    </submittedName>
</protein>
<sequence length="57" mass="6034">MFILHERPKLMGGTTAWEQVAQYGLPFLPVGIISTEFGLAAALTELGGGHFCIGSKA</sequence>
<proteinExistence type="predicted"/>